<dbReference type="CDD" id="cd12108">
    <property type="entry name" value="Hr-like"/>
    <property type="match status" value="1"/>
</dbReference>
<organism evidence="3 4">
    <name type="scientific">Novosphingobium tardum</name>
    <dbReference type="NCBI Taxonomy" id="1538021"/>
    <lineage>
        <taxon>Bacteria</taxon>
        <taxon>Pseudomonadati</taxon>
        <taxon>Pseudomonadota</taxon>
        <taxon>Alphaproteobacteria</taxon>
        <taxon>Sphingomonadales</taxon>
        <taxon>Sphingomonadaceae</taxon>
        <taxon>Novosphingobium</taxon>
    </lineage>
</organism>
<sequence length="162" mass="18542">MAYDDIFARLKVDHDRHRKLLAQIEQTTGASDERAALFAEFTFEAKGHAAAEEQALYSTVLRKPPLTACGRHSVAEHHEIEEALNDIAATDMSTGGWLTKFKSLSERYLHHIQEEEDEMFPKFAAELTEEDATFMREVFERRKAAEKDKAEVTPEKKEDSKE</sequence>
<dbReference type="InterPro" id="IPR012312">
    <property type="entry name" value="Hemerythrin-like"/>
</dbReference>
<dbReference type="Pfam" id="PF01814">
    <property type="entry name" value="Hemerythrin"/>
    <property type="match status" value="1"/>
</dbReference>
<dbReference type="PANTHER" id="PTHR35585:SF1">
    <property type="entry name" value="HHE DOMAIN PROTEIN (AFU_ORTHOLOGUE AFUA_4G00730)"/>
    <property type="match status" value="1"/>
</dbReference>
<proteinExistence type="predicted"/>
<evidence type="ECO:0000313" key="4">
    <source>
        <dbReference type="Proteomes" id="UP001595828"/>
    </source>
</evidence>
<dbReference type="PANTHER" id="PTHR35585">
    <property type="entry name" value="HHE DOMAIN PROTEIN (AFU_ORTHOLOGUE AFUA_4G00730)"/>
    <property type="match status" value="1"/>
</dbReference>
<evidence type="ECO:0000259" key="2">
    <source>
        <dbReference type="Pfam" id="PF01814"/>
    </source>
</evidence>
<dbReference type="Gene3D" id="1.20.120.520">
    <property type="entry name" value="nmb1532 protein domain like"/>
    <property type="match status" value="1"/>
</dbReference>
<feature type="region of interest" description="Disordered" evidence="1">
    <location>
        <begin position="143"/>
        <end position="162"/>
    </location>
</feature>
<dbReference type="RefSeq" id="WP_379538842.1">
    <property type="nucleotide sequence ID" value="NZ_JBHSDR010000006.1"/>
</dbReference>
<comment type="caution">
    <text evidence="3">The sequence shown here is derived from an EMBL/GenBank/DDBJ whole genome shotgun (WGS) entry which is preliminary data.</text>
</comment>
<feature type="domain" description="Hemerythrin-like" evidence="2">
    <location>
        <begin position="6"/>
        <end position="122"/>
    </location>
</feature>
<keyword evidence="4" id="KW-1185">Reference proteome</keyword>
<evidence type="ECO:0000313" key="3">
    <source>
        <dbReference type="EMBL" id="MFC4295364.1"/>
    </source>
</evidence>
<dbReference type="Proteomes" id="UP001595828">
    <property type="component" value="Unassembled WGS sequence"/>
</dbReference>
<accession>A0ABV8RRJ9</accession>
<gene>
    <name evidence="3" type="ORF">ACFO0A_09895</name>
</gene>
<evidence type="ECO:0000256" key="1">
    <source>
        <dbReference type="SAM" id="MobiDB-lite"/>
    </source>
</evidence>
<dbReference type="EMBL" id="JBHSDR010000006">
    <property type="protein sequence ID" value="MFC4295364.1"/>
    <property type="molecule type" value="Genomic_DNA"/>
</dbReference>
<protein>
    <submittedName>
        <fullName evidence="3">Hemerythrin domain-containing protein</fullName>
    </submittedName>
</protein>
<reference evidence="4" key="1">
    <citation type="journal article" date="2019" name="Int. J. Syst. Evol. Microbiol.">
        <title>The Global Catalogue of Microorganisms (GCM) 10K type strain sequencing project: providing services to taxonomists for standard genome sequencing and annotation.</title>
        <authorList>
            <consortium name="The Broad Institute Genomics Platform"/>
            <consortium name="The Broad Institute Genome Sequencing Center for Infectious Disease"/>
            <person name="Wu L."/>
            <person name="Ma J."/>
        </authorList>
    </citation>
    <scope>NUCLEOTIDE SEQUENCE [LARGE SCALE GENOMIC DNA]</scope>
    <source>
        <strain evidence="4">CGMCC 1.12989</strain>
    </source>
</reference>
<name>A0ABV8RRJ9_9SPHN</name>